<proteinExistence type="predicted"/>
<dbReference type="RefSeq" id="WP_371385495.1">
    <property type="nucleotide sequence ID" value="NZ_JBGLYH010000007.1"/>
</dbReference>
<keyword evidence="2" id="KW-1185">Reference proteome</keyword>
<dbReference type="Proteomes" id="UP001568698">
    <property type="component" value="Unassembled WGS sequence"/>
</dbReference>
<dbReference type="EMBL" id="JBGLYH010000007">
    <property type="protein sequence ID" value="MEZ7195952.1"/>
    <property type="molecule type" value="Genomic_DNA"/>
</dbReference>
<sequence length="365" mass="42036">MFNKLSPVPVKIHLIRVERIGHLVANQLEYFSKLERGLLPREYRFFVYQDHPSNRVMLNILKRNMRIVPALLPLYDVCRKCGGLGVISREFFSTIGFDTDKYLFKMARRFDFSPREMEEAKSQCRALGLDPEKPIVSFLGRDEVYTTKLGAASKHFFRNANVQTLVPAMEYLADRYQVVRLGSAAKEPVKTDHPNVLDYTFSGRRTELLDVYLSAKCRFFVSVGSGLDAITSYMFRLPVLYVHCAFVTAVASYEPNACVIFKKCWHKAEERYLTMSEIFEAGAGSSTSPEIFDPLGIEIHDNTAEEIVAAAREMVARVEGTWVETEETKERQERFWVVFRKYWPCNAPEVKIADIFLVNNPSWME</sequence>
<organism evidence="1 2">
    <name type="scientific">Pseudodesulfovibrio karagichevae</name>
    <dbReference type="NCBI Taxonomy" id="3239305"/>
    <lineage>
        <taxon>Bacteria</taxon>
        <taxon>Pseudomonadati</taxon>
        <taxon>Thermodesulfobacteriota</taxon>
        <taxon>Desulfovibrionia</taxon>
        <taxon>Desulfovibrionales</taxon>
        <taxon>Desulfovibrionaceae</taxon>
    </lineage>
</organism>
<dbReference type="NCBIfam" id="TIGR04372">
    <property type="entry name" value="glycosyl_04372"/>
    <property type="match status" value="1"/>
</dbReference>
<reference evidence="1 2" key="1">
    <citation type="submission" date="2024-08" db="EMBL/GenBank/DDBJ databases">
        <title>Sulfate-reducing bacteria isolated from formation water of the oil field in Kazakhstan and description of Pseudodesulfovibrio sp.</title>
        <authorList>
            <person name="Bidzhieva S.K."/>
            <person name="Tourova T.P."/>
            <person name="Grouzdev D.S."/>
            <person name="Beletsky A.V."/>
            <person name="Sokolova D.S."/>
            <person name="Samigullina S.R."/>
            <person name="Poltaraus A.B."/>
            <person name="Avtukh A.N."/>
            <person name="Tereshina V.M."/>
            <person name="Zhaparov N.S."/>
            <person name="Mardanov A.V."/>
            <person name="Nazina T.N."/>
        </authorList>
    </citation>
    <scope>NUCLEOTIDE SEQUENCE [LARGE SCALE GENOMIC DNA]</scope>
    <source>
        <strain evidence="1 2">9FUS</strain>
    </source>
</reference>
<accession>A0ABV4JZ08</accession>
<evidence type="ECO:0000313" key="1">
    <source>
        <dbReference type="EMBL" id="MEZ7195952.1"/>
    </source>
</evidence>
<comment type="caution">
    <text evidence="1">The sequence shown here is derived from an EMBL/GenBank/DDBJ whole genome shotgun (WGS) entry which is preliminary data.</text>
</comment>
<name>A0ABV4JZ08_9BACT</name>
<dbReference type="InterPro" id="IPR030808">
    <property type="entry name" value="Glycosyl_04372"/>
</dbReference>
<protein>
    <submittedName>
        <fullName evidence="1">TIGR04372 family glycosyltransferase</fullName>
    </submittedName>
</protein>
<evidence type="ECO:0000313" key="2">
    <source>
        <dbReference type="Proteomes" id="UP001568698"/>
    </source>
</evidence>
<gene>
    <name evidence="1" type="ORF">AB6M95_04260</name>
</gene>